<accession>A0A9X3DGQ1</accession>
<reference evidence="1" key="1">
    <citation type="submission" date="2022-11" db="EMBL/GenBank/DDBJ databases">
        <authorList>
            <person name="Graham C."/>
            <person name="Newman J.D."/>
        </authorList>
    </citation>
    <scope>NUCLEOTIDE SEQUENCE</scope>
    <source>
        <strain evidence="1">DSM 19486</strain>
    </source>
</reference>
<dbReference type="EMBL" id="JAPJUH010000008">
    <property type="protein sequence ID" value="MCX3267473.1"/>
    <property type="molecule type" value="Genomic_DNA"/>
</dbReference>
<gene>
    <name evidence="1" type="ORF">OQZ29_22120</name>
</gene>
<protein>
    <submittedName>
        <fullName evidence="1">Uncharacterized protein</fullName>
    </submittedName>
</protein>
<name>A0A9X3DGQ1_9SPHI</name>
<comment type="caution">
    <text evidence="1">The sequence shown here is derived from an EMBL/GenBank/DDBJ whole genome shotgun (WGS) entry which is preliminary data.</text>
</comment>
<evidence type="ECO:0000313" key="1">
    <source>
        <dbReference type="EMBL" id="MCX3267473.1"/>
    </source>
</evidence>
<dbReference type="AlphaFoldDB" id="A0A9X3DGQ1"/>
<dbReference type="Proteomes" id="UP001142592">
    <property type="component" value="Unassembled WGS sequence"/>
</dbReference>
<organism evidence="1 2">
    <name type="scientific">Pedobacter agri</name>
    <dbReference type="NCBI Taxonomy" id="454586"/>
    <lineage>
        <taxon>Bacteria</taxon>
        <taxon>Pseudomonadati</taxon>
        <taxon>Bacteroidota</taxon>
        <taxon>Sphingobacteriia</taxon>
        <taxon>Sphingobacteriales</taxon>
        <taxon>Sphingobacteriaceae</taxon>
        <taxon>Pedobacter</taxon>
    </lineage>
</organism>
<proteinExistence type="predicted"/>
<sequence length="78" mass="9060">MENSPQDFKMGFLNTPISKLPVTEVFMLRSKLMGFSNLAEIVQTDLVKLSKHEDYSQRWYLELINVLGRHGLLHLIAR</sequence>
<dbReference type="RefSeq" id="WP_010601497.1">
    <property type="nucleotide sequence ID" value="NZ_JAPJUH010000008.1"/>
</dbReference>
<keyword evidence="2" id="KW-1185">Reference proteome</keyword>
<evidence type="ECO:0000313" key="2">
    <source>
        <dbReference type="Proteomes" id="UP001142592"/>
    </source>
</evidence>